<keyword evidence="6" id="KW-1185">Reference proteome</keyword>
<evidence type="ECO:0000259" key="4">
    <source>
        <dbReference type="Pfam" id="PF13696"/>
    </source>
</evidence>
<dbReference type="AlphaFoldDB" id="W1P0W2"/>
<dbReference type="SUPFAM" id="SSF57756">
    <property type="entry name" value="Retrovirus zinc finger-like domains"/>
    <property type="match status" value="1"/>
</dbReference>
<reference evidence="6" key="1">
    <citation type="journal article" date="2013" name="Science">
        <title>The Amborella genome and the evolution of flowering plants.</title>
        <authorList>
            <consortium name="Amborella Genome Project"/>
        </authorList>
    </citation>
    <scope>NUCLEOTIDE SEQUENCE [LARGE SCALE GENOMIC DNA]</scope>
</reference>
<feature type="domain" description="Zinc knuckle CX2CX3GHX4C" evidence="4">
    <location>
        <begin position="57"/>
        <end position="75"/>
    </location>
</feature>
<dbReference type="GO" id="GO:0008270">
    <property type="term" value="F:zinc ion binding"/>
    <property type="evidence" value="ECO:0007669"/>
    <property type="project" value="UniProtKB-KW"/>
</dbReference>
<sequence>MKTAGLRLHSNDLVWRQKLEGHGFGRGRGFRHACLKSTSLIWRRQQGGGGFEDRTPPQDYVCHRCITPGHFIKHCLTNGNPDFDIKKVIPARTPDSMATLDCSHAPLSVNGCPKAPSHALSGNAKSVDTKFEPRSQNRVIRARIPDSMVTQIAHMLR</sequence>
<evidence type="ECO:0000313" key="6">
    <source>
        <dbReference type="Proteomes" id="UP000017836"/>
    </source>
</evidence>
<evidence type="ECO:0000256" key="1">
    <source>
        <dbReference type="ARBA" id="ARBA00022723"/>
    </source>
</evidence>
<dbReference type="InterPro" id="IPR036875">
    <property type="entry name" value="Znf_CCHC_sf"/>
</dbReference>
<dbReference type="EMBL" id="KI394767">
    <property type="protein sequence ID" value="ERN01161.1"/>
    <property type="molecule type" value="Genomic_DNA"/>
</dbReference>
<keyword evidence="3" id="KW-0862">Zinc</keyword>
<dbReference type="Gene3D" id="4.10.60.10">
    <property type="entry name" value="Zinc finger, CCHC-type"/>
    <property type="match status" value="1"/>
</dbReference>
<dbReference type="InterPro" id="IPR025829">
    <property type="entry name" value="Zn_knuckle_CX2CX3GHX4C"/>
</dbReference>
<evidence type="ECO:0000256" key="2">
    <source>
        <dbReference type="ARBA" id="ARBA00022771"/>
    </source>
</evidence>
<accession>W1P0W2</accession>
<dbReference type="GO" id="GO:0003676">
    <property type="term" value="F:nucleic acid binding"/>
    <property type="evidence" value="ECO:0007669"/>
    <property type="project" value="InterPro"/>
</dbReference>
<dbReference type="Pfam" id="PF13696">
    <property type="entry name" value="zf-CCHC_2"/>
    <property type="match status" value="1"/>
</dbReference>
<dbReference type="HOGENOM" id="CLU_1680276_0_0_1"/>
<dbReference type="STRING" id="13333.W1P0W2"/>
<gene>
    <name evidence="5" type="ORF">AMTR_s00002p00221020</name>
</gene>
<evidence type="ECO:0000313" key="5">
    <source>
        <dbReference type="EMBL" id="ERN01161.1"/>
    </source>
</evidence>
<dbReference type="eggNOG" id="KOG0314">
    <property type="taxonomic scope" value="Eukaryota"/>
</dbReference>
<organism evidence="5 6">
    <name type="scientific">Amborella trichopoda</name>
    <dbReference type="NCBI Taxonomy" id="13333"/>
    <lineage>
        <taxon>Eukaryota</taxon>
        <taxon>Viridiplantae</taxon>
        <taxon>Streptophyta</taxon>
        <taxon>Embryophyta</taxon>
        <taxon>Tracheophyta</taxon>
        <taxon>Spermatophyta</taxon>
        <taxon>Magnoliopsida</taxon>
        <taxon>Amborellales</taxon>
        <taxon>Amborellaceae</taxon>
        <taxon>Amborella</taxon>
    </lineage>
</organism>
<dbReference type="Gramene" id="ERN01161">
    <property type="protein sequence ID" value="ERN01161"/>
    <property type="gene ID" value="AMTR_s00002p00221020"/>
</dbReference>
<protein>
    <recommendedName>
        <fullName evidence="4">Zinc knuckle CX2CX3GHX4C domain-containing protein</fullName>
    </recommendedName>
</protein>
<keyword evidence="1" id="KW-0479">Metal-binding</keyword>
<keyword evidence="2" id="KW-0863">Zinc-finger</keyword>
<dbReference type="Proteomes" id="UP000017836">
    <property type="component" value="Unassembled WGS sequence"/>
</dbReference>
<proteinExistence type="predicted"/>
<evidence type="ECO:0000256" key="3">
    <source>
        <dbReference type="ARBA" id="ARBA00022833"/>
    </source>
</evidence>
<name>W1P0W2_AMBTC</name>